<dbReference type="Pfam" id="PF00452">
    <property type="entry name" value="Bcl-2"/>
    <property type="match status" value="1"/>
</dbReference>
<evidence type="ECO:0000259" key="19">
    <source>
        <dbReference type="SMART" id="SM00337"/>
    </source>
</evidence>
<gene>
    <name evidence="20" type="ORF">XELAEV_18037800mg</name>
</gene>
<dbReference type="GO" id="GO:0097192">
    <property type="term" value="P:extrinsic apoptotic signaling pathway in absence of ligand"/>
    <property type="evidence" value="ECO:0007669"/>
    <property type="project" value="TreeGrafter"/>
</dbReference>
<dbReference type="InterPro" id="IPR046371">
    <property type="entry name" value="Bcl-2_BH1-3"/>
</dbReference>
<evidence type="ECO:0000256" key="4">
    <source>
        <dbReference type="ARBA" id="ARBA00009458"/>
    </source>
</evidence>
<dbReference type="GO" id="GO:0008053">
    <property type="term" value="P:mitochondrial fusion"/>
    <property type="evidence" value="ECO:0007669"/>
    <property type="project" value="TreeGrafter"/>
</dbReference>
<dbReference type="OMA" id="QCCGDSE"/>
<dbReference type="AlphaFoldDB" id="A0A974HAY3"/>
<keyword evidence="13" id="KW-0496">Mitochondrion</keyword>
<evidence type="ECO:0000313" key="21">
    <source>
        <dbReference type="Proteomes" id="UP000694892"/>
    </source>
</evidence>
<dbReference type="SMART" id="SM00337">
    <property type="entry name" value="BCL"/>
    <property type="match status" value="1"/>
</dbReference>
<dbReference type="EMBL" id="CM004479">
    <property type="protein sequence ID" value="OCT70876.1"/>
    <property type="molecule type" value="Genomic_DNA"/>
</dbReference>
<keyword evidence="6" id="KW-1017">Isopeptide bond</keyword>
<evidence type="ECO:0000256" key="6">
    <source>
        <dbReference type="ARBA" id="ARBA00022499"/>
    </source>
</evidence>
<comment type="similarity">
    <text evidence="4">Belongs to the Bcl-2 family.</text>
</comment>
<evidence type="ECO:0000256" key="5">
    <source>
        <dbReference type="ARBA" id="ARBA00022490"/>
    </source>
</evidence>
<dbReference type="GO" id="GO:0001836">
    <property type="term" value="P:release of cytochrome c from mitochondria"/>
    <property type="evidence" value="ECO:0007669"/>
    <property type="project" value="UniProtKB-ARBA"/>
</dbReference>
<dbReference type="PRINTS" id="PR01862">
    <property type="entry name" value="BCL2FAMILY"/>
</dbReference>
<keyword evidence="15" id="KW-0539">Nucleus</keyword>
<dbReference type="GO" id="GO:0008630">
    <property type="term" value="P:intrinsic apoptotic signaling pathway in response to DNA damage"/>
    <property type="evidence" value="ECO:0007669"/>
    <property type="project" value="TreeGrafter"/>
</dbReference>
<evidence type="ECO:0000256" key="12">
    <source>
        <dbReference type="ARBA" id="ARBA00022990"/>
    </source>
</evidence>
<keyword evidence="11 18" id="KW-1133">Transmembrane helix</keyword>
<organism evidence="20 21">
    <name type="scientific">Xenopus laevis</name>
    <name type="common">African clawed frog</name>
    <dbReference type="NCBI Taxonomy" id="8355"/>
    <lineage>
        <taxon>Eukaryota</taxon>
        <taxon>Metazoa</taxon>
        <taxon>Chordata</taxon>
        <taxon>Craniata</taxon>
        <taxon>Vertebrata</taxon>
        <taxon>Euteleostomi</taxon>
        <taxon>Amphibia</taxon>
        <taxon>Batrachia</taxon>
        <taxon>Anura</taxon>
        <taxon>Pipoidea</taxon>
        <taxon>Pipidae</taxon>
        <taxon>Xenopodinae</taxon>
        <taxon>Xenopus</taxon>
        <taxon>Xenopus</taxon>
    </lineage>
</organism>
<evidence type="ECO:0000256" key="3">
    <source>
        <dbReference type="ARBA" id="ARBA00004572"/>
    </source>
</evidence>
<evidence type="ECO:0000313" key="20">
    <source>
        <dbReference type="EMBL" id="OCT70876.1"/>
    </source>
</evidence>
<dbReference type="Gene3D" id="1.10.437.10">
    <property type="entry name" value="Blc2-like"/>
    <property type="match status" value="1"/>
</dbReference>
<keyword evidence="5" id="KW-0963">Cytoplasm</keyword>
<evidence type="ECO:0000256" key="7">
    <source>
        <dbReference type="ARBA" id="ARBA00022692"/>
    </source>
</evidence>
<evidence type="ECO:0000256" key="16">
    <source>
        <dbReference type="ARBA" id="ARBA00067217"/>
    </source>
</evidence>
<dbReference type="GO" id="GO:0043065">
    <property type="term" value="P:positive regulation of apoptotic process"/>
    <property type="evidence" value="ECO:0007669"/>
    <property type="project" value="UniProtKB-ARBA"/>
</dbReference>
<dbReference type="PANTHER" id="PTHR11256">
    <property type="entry name" value="BCL-2 RELATED"/>
    <property type="match status" value="1"/>
</dbReference>
<dbReference type="GO" id="GO:0005829">
    <property type="term" value="C:cytosol"/>
    <property type="evidence" value="ECO:0007669"/>
    <property type="project" value="UniProtKB-ARBA"/>
</dbReference>
<dbReference type="GO" id="GO:0051400">
    <property type="term" value="F:BH domain binding"/>
    <property type="evidence" value="ECO:0007669"/>
    <property type="project" value="TreeGrafter"/>
</dbReference>
<feature type="domain" description="Bcl-2 Bcl-2 homology region 1-3" evidence="19">
    <location>
        <begin position="93"/>
        <end position="188"/>
    </location>
</feature>
<evidence type="ECO:0000256" key="1">
    <source>
        <dbReference type="ARBA" id="ARBA00004123"/>
    </source>
</evidence>
<evidence type="ECO:0000256" key="18">
    <source>
        <dbReference type="SAM" id="Phobius"/>
    </source>
</evidence>
<name>A0A974HAY3_XENLA</name>
<evidence type="ECO:0000256" key="14">
    <source>
        <dbReference type="ARBA" id="ARBA00023136"/>
    </source>
</evidence>
<feature type="compositionally biased region" description="Basic and acidic residues" evidence="17">
    <location>
        <begin position="10"/>
        <end position="20"/>
    </location>
</feature>
<dbReference type="InterPro" id="IPR026298">
    <property type="entry name" value="Bcl-2_fam"/>
</dbReference>
<evidence type="ECO:0000256" key="17">
    <source>
        <dbReference type="SAM" id="MobiDB-lite"/>
    </source>
</evidence>
<sequence>MATHGAGGDCPRDDKEKKQGEGGAAGGSSLGSTGDRSGTGISTEQILETGEHLLNGFISDRLQNNPDVAGAGVLFPGISQQSDPSIKRLSECLRKIGDELDANMELQRRIDNVPCTSPKQVFFHVAKELFADGVFNWGRVVALFYFACKLVVKALCTKVPEMIRTIINWTMDYLRDYVVQWIRDQGGWEGMLSYFGTPTWQTVGVFLAGVLTASLAIWKMS</sequence>
<keyword evidence="12" id="KW-0007">Acetylation</keyword>
<dbReference type="InterPro" id="IPR036834">
    <property type="entry name" value="Bcl-2-like_sf"/>
</dbReference>
<keyword evidence="9" id="KW-1000">Mitochondrion outer membrane</keyword>
<dbReference type="GO" id="GO:0015267">
    <property type="term" value="F:channel activity"/>
    <property type="evidence" value="ECO:0007669"/>
    <property type="project" value="TreeGrafter"/>
</dbReference>
<dbReference type="PROSITE" id="PS50062">
    <property type="entry name" value="BCL2_FAMILY"/>
    <property type="match status" value="1"/>
</dbReference>
<protein>
    <recommendedName>
        <fullName evidence="16">Apoptosis regulator BAX</fullName>
    </recommendedName>
</protein>
<proteinExistence type="inferred from homology"/>
<dbReference type="GO" id="GO:0005634">
    <property type="term" value="C:nucleus"/>
    <property type="evidence" value="ECO:0007669"/>
    <property type="project" value="UniProtKB-SubCell"/>
</dbReference>
<reference evidence="21" key="1">
    <citation type="journal article" date="2016" name="Nature">
        <title>Genome evolution in the allotetraploid frog Xenopus laevis.</title>
        <authorList>
            <person name="Session A.M."/>
            <person name="Uno Y."/>
            <person name="Kwon T."/>
            <person name="Chapman J.A."/>
            <person name="Toyoda A."/>
            <person name="Takahashi S."/>
            <person name="Fukui A."/>
            <person name="Hikosaka A."/>
            <person name="Suzuki A."/>
            <person name="Kondo M."/>
            <person name="van Heeringen S.J."/>
            <person name="Quigley I."/>
            <person name="Heinz S."/>
            <person name="Ogino H."/>
            <person name="Ochi H."/>
            <person name="Hellsten U."/>
            <person name="Lyons J.B."/>
            <person name="Simakov O."/>
            <person name="Putnam N."/>
            <person name="Stites J."/>
            <person name="Kuroki Y."/>
            <person name="Tanaka T."/>
            <person name="Michiue T."/>
            <person name="Watanabe M."/>
            <person name="Bogdanovic O."/>
            <person name="Lister R."/>
            <person name="Georgiou G."/>
            <person name="Paranjpe S.S."/>
            <person name="van Kruijsbergen I."/>
            <person name="Shu S."/>
            <person name="Carlson J."/>
            <person name="Kinoshita T."/>
            <person name="Ohta Y."/>
            <person name="Mawaribuchi S."/>
            <person name="Jenkins J."/>
            <person name="Grimwood J."/>
            <person name="Schmutz J."/>
            <person name="Mitros T."/>
            <person name="Mozaffari S.V."/>
            <person name="Suzuki Y."/>
            <person name="Haramoto Y."/>
            <person name="Yamamoto T.S."/>
            <person name="Takagi C."/>
            <person name="Heald R."/>
            <person name="Miller K."/>
            <person name="Haudenschild C."/>
            <person name="Kitzman J."/>
            <person name="Nakayama T."/>
            <person name="Izutsu Y."/>
            <person name="Robert J."/>
            <person name="Fortriede J."/>
            <person name="Burns K."/>
            <person name="Lotay V."/>
            <person name="Karimi K."/>
            <person name="Yasuoka Y."/>
            <person name="Dichmann D.S."/>
            <person name="Flajnik M.F."/>
            <person name="Houston D.W."/>
            <person name="Shendure J."/>
            <person name="DuPasquier L."/>
            <person name="Vize P.D."/>
            <person name="Zorn A.M."/>
            <person name="Ito M."/>
            <person name="Marcotte E.M."/>
            <person name="Wallingford J.B."/>
            <person name="Ito Y."/>
            <person name="Asashima M."/>
            <person name="Ueno N."/>
            <person name="Matsuda Y."/>
            <person name="Veenstra G.J."/>
            <person name="Fujiyama A."/>
            <person name="Harland R.M."/>
            <person name="Taira M."/>
            <person name="Rokhsar D.S."/>
        </authorList>
    </citation>
    <scope>NUCLEOTIDE SEQUENCE [LARGE SCALE GENOMIC DNA]</scope>
    <source>
        <strain evidence="21">J</strain>
    </source>
</reference>
<evidence type="ECO:0000256" key="2">
    <source>
        <dbReference type="ARBA" id="ARBA00004496"/>
    </source>
</evidence>
<dbReference type="FunFam" id="1.10.437.10:FF:000004">
    <property type="entry name" value="apoptosis regulator BAX isoform X2"/>
    <property type="match status" value="1"/>
</dbReference>
<evidence type="ECO:0000256" key="9">
    <source>
        <dbReference type="ARBA" id="ARBA00022787"/>
    </source>
</evidence>
<feature type="transmembrane region" description="Helical" evidence="18">
    <location>
        <begin position="200"/>
        <end position="218"/>
    </location>
</feature>
<comment type="subcellular location">
    <subcellularLocation>
        <location evidence="2">Cytoplasm</location>
    </subcellularLocation>
    <subcellularLocation>
        <location evidence="3">Mitochondrion outer membrane</location>
        <topology evidence="3">Single-pass membrane protein</topology>
    </subcellularLocation>
    <subcellularLocation>
        <location evidence="1">Nucleus</location>
    </subcellularLocation>
</comment>
<keyword evidence="7 18" id="KW-0812">Transmembrane</keyword>
<dbReference type="GO" id="GO:0005741">
    <property type="term" value="C:mitochondrial outer membrane"/>
    <property type="evidence" value="ECO:0007669"/>
    <property type="project" value="UniProtKB-SubCell"/>
</dbReference>
<evidence type="ECO:0000256" key="8">
    <source>
        <dbReference type="ARBA" id="ARBA00022703"/>
    </source>
</evidence>
<dbReference type="CDD" id="cd06845">
    <property type="entry name" value="Bcl-2_like"/>
    <property type="match status" value="1"/>
</dbReference>
<feature type="region of interest" description="Disordered" evidence="17">
    <location>
        <begin position="1"/>
        <end position="40"/>
    </location>
</feature>
<keyword evidence="10" id="KW-0832">Ubl conjugation</keyword>
<evidence type="ECO:0000256" key="15">
    <source>
        <dbReference type="ARBA" id="ARBA00023242"/>
    </source>
</evidence>
<evidence type="ECO:0000256" key="13">
    <source>
        <dbReference type="ARBA" id="ARBA00023128"/>
    </source>
</evidence>
<evidence type="ECO:0000256" key="10">
    <source>
        <dbReference type="ARBA" id="ARBA00022843"/>
    </source>
</evidence>
<dbReference type="PANTHER" id="PTHR11256:SF42">
    <property type="entry name" value="APOPTOSIS REGULATOR BAX"/>
    <property type="match status" value="1"/>
</dbReference>
<evidence type="ECO:0000256" key="11">
    <source>
        <dbReference type="ARBA" id="ARBA00022989"/>
    </source>
</evidence>
<dbReference type="Proteomes" id="UP000694892">
    <property type="component" value="Chromosome 7S"/>
</dbReference>
<dbReference type="SUPFAM" id="SSF56854">
    <property type="entry name" value="Bcl-2 inhibitors of programmed cell death"/>
    <property type="match status" value="1"/>
</dbReference>
<keyword evidence="8" id="KW-0053">Apoptosis</keyword>
<dbReference type="InterPro" id="IPR002475">
    <property type="entry name" value="Bcl2-like"/>
</dbReference>
<keyword evidence="14 18" id="KW-0472">Membrane</keyword>
<accession>A0A974HAY3</accession>